<evidence type="ECO:0000313" key="4">
    <source>
        <dbReference type="Proteomes" id="UP000214365"/>
    </source>
</evidence>
<dbReference type="GeneID" id="31002108"/>
<keyword evidence="4" id="KW-1185">Reference proteome</keyword>
<comment type="caution">
    <text evidence="3">The sequence shown here is derived from an EMBL/GenBank/DDBJ whole genome shotgun (WGS) entry which is preliminary data.</text>
</comment>
<evidence type="ECO:0000256" key="1">
    <source>
        <dbReference type="ARBA" id="ARBA00023002"/>
    </source>
</evidence>
<keyword evidence="1" id="KW-0560">Oxidoreductase</keyword>
<feature type="compositionally biased region" description="Polar residues" evidence="2">
    <location>
        <begin position="538"/>
        <end position="552"/>
    </location>
</feature>
<proteinExistence type="predicted"/>
<feature type="compositionally biased region" description="Basic and acidic residues" evidence="2">
    <location>
        <begin position="813"/>
        <end position="823"/>
    </location>
</feature>
<reference evidence="3 4" key="1">
    <citation type="submission" date="2015-06" db="EMBL/GenBank/DDBJ databases">
        <title>Talaromyces atroroseus IBT 11181 draft genome.</title>
        <authorList>
            <person name="Rasmussen K.B."/>
            <person name="Rasmussen S."/>
            <person name="Petersen B."/>
            <person name="Sicheritz-Ponten T."/>
            <person name="Mortensen U.H."/>
            <person name="Thrane U."/>
        </authorList>
    </citation>
    <scope>NUCLEOTIDE SEQUENCE [LARGE SCALE GENOMIC DNA]</scope>
    <source>
        <strain evidence="3 4">IBT 11181</strain>
    </source>
</reference>
<gene>
    <name evidence="3" type="ORF">UA08_02353</name>
</gene>
<dbReference type="STRING" id="1441469.A0A225AJR7"/>
<feature type="region of interest" description="Disordered" evidence="2">
    <location>
        <begin position="538"/>
        <end position="570"/>
    </location>
</feature>
<sequence>MVELEEVHSANAALVQSQPLVAVFFGGTSGIAHQSLRALTAAEAQHGGKGLRLYIVARNASVAADITTECRGLYPQGQFTFVKIDDLSLIRNVDRACAEIIQHEEKEGQNPRIDYLMMSQGGSIFGPRIDTKEGLDITMALMYYSRMRAIVKLLPLLLNSTLPAHVVSVYAAGYEAKLYPEDLSLRDLKRYSYSQARSHMIYMHVLFMEYLAEKYPGKLSLAHIFPGLVIGPGYYDPGHPMWFKIMFRVMNTLFGRFLTVPPSESGDRMVSLASPRYPPRSSSPSKTYKEGTVAVGTDGKPGSGVYSLGWRGDNNIKAQAYENFNKDEMRKRIWDHTTKAFEVIEAESIKLALRMPDSHRNANQTPAQQRLRRGPAFLLNTPSARSGSGSQFASPPRFLLSQHASRVDNNSQFHRSAALSPFRASPVGTYRRSLAYVPDRIHDLTIEDDISPQYYSNESDEEREGKTDACQGGDISTELDRLFDSPRDSHKRRRISSSQSKGKTDQPIRESMDEIQDFVPSYSDDADLNEVSNHTLASPFTHRTSGHPSRTFETPAPTRHRRYPDPRTPNDVAAYKLDMRSSSKTPAFHSPPRYIVSANYTPSLAPHASPATVPSASALSHGRKKPIFVLPRSPSPVTENHASRTPAPISPTLSQRPHRRGRPTSSDTTARYVPGGLAEQLRDWILEKGAERDRTIQQLSRRDDDAQYVLTARIDSCRHTYLKSSGHVMIVRATPRRNGNGEELKDKETVTTDDLQQKELLLLSTGASDSCASNRHADTHHQSLGTKLKPGDIIGIRAGLTWEIELDALDESHDEHNEPKISEQRVIASSQSPSVSDEEDGDEMETRRSISPQGKARTTWLVAAEWVRLRESVLTPK</sequence>
<dbReference type="EMBL" id="LFMY01000003">
    <property type="protein sequence ID" value="OKL61761.1"/>
    <property type="molecule type" value="Genomic_DNA"/>
</dbReference>
<feature type="region of interest" description="Disordered" evidence="2">
    <location>
        <begin position="813"/>
        <end position="856"/>
    </location>
</feature>
<dbReference type="OrthoDB" id="2898509at2759"/>
<dbReference type="Gene3D" id="3.40.50.720">
    <property type="entry name" value="NAD(P)-binding Rossmann-like Domain"/>
    <property type="match status" value="1"/>
</dbReference>
<dbReference type="AlphaFoldDB" id="A0A225AJR7"/>
<dbReference type="Proteomes" id="UP000214365">
    <property type="component" value="Unassembled WGS sequence"/>
</dbReference>
<organism evidence="3 4">
    <name type="scientific">Talaromyces atroroseus</name>
    <dbReference type="NCBI Taxonomy" id="1441469"/>
    <lineage>
        <taxon>Eukaryota</taxon>
        <taxon>Fungi</taxon>
        <taxon>Dikarya</taxon>
        <taxon>Ascomycota</taxon>
        <taxon>Pezizomycotina</taxon>
        <taxon>Eurotiomycetes</taxon>
        <taxon>Eurotiomycetidae</taxon>
        <taxon>Eurotiales</taxon>
        <taxon>Trichocomaceae</taxon>
        <taxon>Talaromyces</taxon>
        <taxon>Talaromyces sect. Trachyspermi</taxon>
    </lineage>
</organism>
<dbReference type="InterPro" id="IPR036291">
    <property type="entry name" value="NAD(P)-bd_dom_sf"/>
</dbReference>
<dbReference type="RefSeq" id="XP_020121882.1">
    <property type="nucleotide sequence ID" value="XM_020264386.1"/>
</dbReference>
<evidence type="ECO:0000313" key="3">
    <source>
        <dbReference type="EMBL" id="OKL61761.1"/>
    </source>
</evidence>
<feature type="region of interest" description="Disordered" evidence="2">
    <location>
        <begin position="264"/>
        <end position="294"/>
    </location>
</feature>
<dbReference type="SUPFAM" id="SSF51735">
    <property type="entry name" value="NAD(P)-binding Rossmann-fold domains"/>
    <property type="match status" value="1"/>
</dbReference>
<dbReference type="InterPro" id="IPR052228">
    <property type="entry name" value="Sec_Metab_Biosynth_Oxidored"/>
</dbReference>
<dbReference type="PANTHER" id="PTHR47534">
    <property type="entry name" value="YALI0E05731P"/>
    <property type="match status" value="1"/>
</dbReference>
<dbReference type="GO" id="GO:0016491">
    <property type="term" value="F:oxidoreductase activity"/>
    <property type="evidence" value="ECO:0007669"/>
    <property type="project" value="UniProtKB-KW"/>
</dbReference>
<dbReference type="PANTHER" id="PTHR47534:SF3">
    <property type="entry name" value="ALCOHOL DEHYDROGENASE-LIKE C-TERMINAL DOMAIN-CONTAINING PROTEIN"/>
    <property type="match status" value="1"/>
</dbReference>
<feature type="compositionally biased region" description="Basic and acidic residues" evidence="2">
    <location>
        <begin position="478"/>
        <end position="488"/>
    </location>
</feature>
<name>A0A225AJR7_TALAT</name>
<protein>
    <submittedName>
        <fullName evidence="3">Uncharacterized protein</fullName>
    </submittedName>
</protein>
<feature type="region of interest" description="Disordered" evidence="2">
    <location>
        <begin position="627"/>
        <end position="672"/>
    </location>
</feature>
<evidence type="ECO:0000256" key="2">
    <source>
        <dbReference type="SAM" id="MobiDB-lite"/>
    </source>
</evidence>
<feature type="region of interest" description="Disordered" evidence="2">
    <location>
        <begin position="448"/>
        <end position="510"/>
    </location>
</feature>
<accession>A0A225AJR7</accession>